<protein>
    <submittedName>
        <fullName evidence="2">Uncharacterized protein</fullName>
    </submittedName>
</protein>
<dbReference type="GeneID" id="28985361"/>
<proteinExistence type="predicted"/>
<gene>
    <name evidence="2" type="ORF">CC85DRAFT_290797</name>
</gene>
<reference evidence="2 3" key="1">
    <citation type="submission" date="2015-03" db="EMBL/GenBank/DDBJ databases">
        <title>Genomics and transcriptomics of the oil-accumulating basidiomycete yeast T. oleaginosus allow insights into substrate utilization and the diverse evolutionary trajectories of mating systems in fungi.</title>
        <authorList>
            <consortium name="DOE Joint Genome Institute"/>
            <person name="Kourist R."/>
            <person name="Kracht O."/>
            <person name="Bracharz F."/>
            <person name="Lipzen A."/>
            <person name="Nolan M."/>
            <person name="Ohm R."/>
            <person name="Grigoriev I."/>
            <person name="Sun S."/>
            <person name="Heitman J."/>
            <person name="Bruck T."/>
            <person name="Nowrousian M."/>
        </authorList>
    </citation>
    <scope>NUCLEOTIDE SEQUENCE [LARGE SCALE GENOMIC DNA]</scope>
    <source>
        <strain evidence="2 3">IBC0246</strain>
    </source>
</reference>
<feature type="compositionally biased region" description="Polar residues" evidence="1">
    <location>
        <begin position="185"/>
        <end position="205"/>
    </location>
</feature>
<evidence type="ECO:0000256" key="1">
    <source>
        <dbReference type="SAM" id="MobiDB-lite"/>
    </source>
</evidence>
<dbReference type="EMBL" id="KQ087185">
    <property type="protein sequence ID" value="KLT44745.1"/>
    <property type="molecule type" value="Genomic_DNA"/>
</dbReference>
<dbReference type="AlphaFoldDB" id="A0A0J0XUJ9"/>
<organism evidence="2 3">
    <name type="scientific">Cutaneotrichosporon oleaginosum</name>
    <dbReference type="NCBI Taxonomy" id="879819"/>
    <lineage>
        <taxon>Eukaryota</taxon>
        <taxon>Fungi</taxon>
        <taxon>Dikarya</taxon>
        <taxon>Basidiomycota</taxon>
        <taxon>Agaricomycotina</taxon>
        <taxon>Tremellomycetes</taxon>
        <taxon>Trichosporonales</taxon>
        <taxon>Trichosporonaceae</taxon>
        <taxon>Cutaneotrichosporon</taxon>
    </lineage>
</organism>
<dbReference type="RefSeq" id="XP_018281236.1">
    <property type="nucleotide sequence ID" value="XM_018424758.1"/>
</dbReference>
<keyword evidence="3" id="KW-1185">Reference proteome</keyword>
<sequence>MCEHHQSSGTPGRDGPPIEASCQCSFCSWRALSIRRSPLSLARTAHPDPLTIFRLYLPTSQTCAHKTAADHSFAITRGSSEKGTRRSLLAHPFGLPRARSEGASLRQYWENWERKTNPNWGATDKQLIASAALDALMHTPFKTSCNPTLRSTPAPPVLTYTKPPQSPGSLPFIVERQSVKIASSPVGQEQFQRASTDGFSTSASP</sequence>
<feature type="region of interest" description="Disordered" evidence="1">
    <location>
        <begin position="183"/>
        <end position="205"/>
    </location>
</feature>
<evidence type="ECO:0000313" key="3">
    <source>
        <dbReference type="Proteomes" id="UP000053611"/>
    </source>
</evidence>
<evidence type="ECO:0000313" key="2">
    <source>
        <dbReference type="EMBL" id="KLT44745.1"/>
    </source>
</evidence>
<dbReference type="Proteomes" id="UP000053611">
    <property type="component" value="Unassembled WGS sequence"/>
</dbReference>
<name>A0A0J0XUJ9_9TREE</name>
<accession>A0A0J0XUJ9</accession>